<dbReference type="AlphaFoldDB" id="A0A1G2P493"/>
<organism evidence="1 2">
    <name type="scientific">Candidatus Taylorbacteria bacterium RIFCSPLOWO2_12_FULL_44_15c</name>
    <dbReference type="NCBI Taxonomy" id="1802333"/>
    <lineage>
        <taxon>Bacteria</taxon>
        <taxon>Candidatus Tayloriibacteriota</taxon>
    </lineage>
</organism>
<sequence length="317" mass="36757">MEKFPYEKAKLETVACNFCGGRDLKILAEIGQDNLRLRSVICRNCGLIFINPRMTAEWYFKYYQDEYRSKTVEGDKRAMRDKEIIFQELFANGYRHGLLLAELIKPRLGRAGTILEVGSGVGGVLSGLKEKLKWEVFGIEPSKPETDYAEKKGIKTFNLLMEEVNKKAPSLGGFSVIVCTQSLNHFLDPAFFLRWSRQHLAPDGLLVLEVMNFRHQLKKAGRYRNAVKVDHPFMFTPETLTAFVQTAGFEILYFDTDEQRNFSNSGLPDTHIRLIARRTEQLPASVRPLSRFDLLKLSPFVIYCHYFWFYRLRKLFK</sequence>
<proteinExistence type="predicted"/>
<dbReference type="PANTHER" id="PTHR43861:SF5">
    <property type="entry name" value="BLL5978 PROTEIN"/>
    <property type="match status" value="1"/>
</dbReference>
<dbReference type="Proteomes" id="UP000176355">
    <property type="component" value="Unassembled WGS sequence"/>
</dbReference>
<gene>
    <name evidence="1" type="ORF">A3G03_01705</name>
</gene>
<dbReference type="PANTHER" id="PTHR43861">
    <property type="entry name" value="TRANS-ACONITATE 2-METHYLTRANSFERASE-RELATED"/>
    <property type="match status" value="1"/>
</dbReference>
<dbReference type="InterPro" id="IPR029063">
    <property type="entry name" value="SAM-dependent_MTases_sf"/>
</dbReference>
<dbReference type="Gene3D" id="3.40.50.150">
    <property type="entry name" value="Vaccinia Virus protein VP39"/>
    <property type="match status" value="1"/>
</dbReference>
<reference evidence="1 2" key="1">
    <citation type="journal article" date="2016" name="Nat. Commun.">
        <title>Thousands of microbial genomes shed light on interconnected biogeochemical processes in an aquifer system.</title>
        <authorList>
            <person name="Anantharaman K."/>
            <person name="Brown C.T."/>
            <person name="Hug L.A."/>
            <person name="Sharon I."/>
            <person name="Castelle C.J."/>
            <person name="Probst A.J."/>
            <person name="Thomas B.C."/>
            <person name="Singh A."/>
            <person name="Wilkins M.J."/>
            <person name="Karaoz U."/>
            <person name="Brodie E.L."/>
            <person name="Williams K.H."/>
            <person name="Hubbard S.S."/>
            <person name="Banfield J.F."/>
        </authorList>
    </citation>
    <scope>NUCLEOTIDE SEQUENCE [LARGE SCALE GENOMIC DNA]</scope>
</reference>
<accession>A0A1G2P493</accession>
<dbReference type="Pfam" id="PF13489">
    <property type="entry name" value="Methyltransf_23"/>
    <property type="match status" value="1"/>
</dbReference>
<evidence type="ECO:0000313" key="1">
    <source>
        <dbReference type="EMBL" id="OHA43165.1"/>
    </source>
</evidence>
<dbReference type="STRING" id="1802333.A3G03_01705"/>
<protein>
    <recommendedName>
        <fullName evidence="3">Methyltransferase type 11 domain-containing protein</fullName>
    </recommendedName>
</protein>
<evidence type="ECO:0000313" key="2">
    <source>
        <dbReference type="Proteomes" id="UP000176355"/>
    </source>
</evidence>
<evidence type="ECO:0008006" key="3">
    <source>
        <dbReference type="Google" id="ProtNLM"/>
    </source>
</evidence>
<dbReference type="SUPFAM" id="SSF53335">
    <property type="entry name" value="S-adenosyl-L-methionine-dependent methyltransferases"/>
    <property type="match status" value="1"/>
</dbReference>
<dbReference type="EMBL" id="MHSL01000030">
    <property type="protein sequence ID" value="OHA43165.1"/>
    <property type="molecule type" value="Genomic_DNA"/>
</dbReference>
<name>A0A1G2P493_9BACT</name>
<comment type="caution">
    <text evidence="1">The sequence shown here is derived from an EMBL/GenBank/DDBJ whole genome shotgun (WGS) entry which is preliminary data.</text>
</comment>